<comment type="subunit">
    <text evidence="4">Monomer.</text>
</comment>
<comment type="cofactor">
    <cofactor evidence="2">
        <name>Zn(2+)</name>
        <dbReference type="ChEBI" id="CHEBI:29105"/>
    </cofactor>
</comment>
<evidence type="ECO:0000256" key="1">
    <source>
        <dbReference type="ARBA" id="ARBA00001668"/>
    </source>
</evidence>
<keyword evidence="13" id="KW-0238">DNA-binding</keyword>
<evidence type="ECO:0000256" key="3">
    <source>
        <dbReference type="ARBA" id="ARBA00009409"/>
    </source>
</evidence>
<dbReference type="PROSITE" id="PS01242">
    <property type="entry name" value="ZF_FPG_1"/>
    <property type="match status" value="1"/>
</dbReference>
<keyword evidence="9" id="KW-0227">DNA damage</keyword>
<dbReference type="SMART" id="SM01232">
    <property type="entry name" value="H2TH"/>
    <property type="match status" value="1"/>
</dbReference>
<dbReference type="InterPro" id="IPR015887">
    <property type="entry name" value="DNA_glyclase_Znf_dom_DNA_BS"/>
</dbReference>
<dbReference type="GO" id="GO:0003690">
    <property type="term" value="F:double-stranded DNA binding"/>
    <property type="evidence" value="ECO:0007669"/>
    <property type="project" value="UniProtKB-ARBA"/>
</dbReference>
<evidence type="ECO:0000256" key="8">
    <source>
        <dbReference type="ARBA" id="ARBA00022723"/>
    </source>
</evidence>
<dbReference type="SUPFAM" id="SSF46946">
    <property type="entry name" value="S13-like H2TH domain"/>
    <property type="match status" value="1"/>
</dbReference>
<comment type="catalytic activity">
    <reaction evidence="19">
        <text>2'-deoxyribonucleotide-(2'-deoxyribose 5'-phosphate)-2'-deoxyribonucleotide-DNA = a 3'-end 2'-deoxyribonucleotide-(2,3-dehydro-2,3-deoxyribose 5'-phosphate)-DNA + a 5'-end 5'-phospho-2'-deoxyribonucleoside-DNA + H(+)</text>
        <dbReference type="Rhea" id="RHEA:66592"/>
        <dbReference type="Rhea" id="RHEA-COMP:13180"/>
        <dbReference type="Rhea" id="RHEA-COMP:16897"/>
        <dbReference type="Rhea" id="RHEA-COMP:17067"/>
        <dbReference type="ChEBI" id="CHEBI:15378"/>
        <dbReference type="ChEBI" id="CHEBI:136412"/>
        <dbReference type="ChEBI" id="CHEBI:157695"/>
        <dbReference type="ChEBI" id="CHEBI:167181"/>
        <dbReference type="EC" id="4.2.99.18"/>
    </reaction>
</comment>
<proteinExistence type="inferred from homology"/>
<evidence type="ECO:0000256" key="12">
    <source>
        <dbReference type="ARBA" id="ARBA00022833"/>
    </source>
</evidence>
<keyword evidence="10 20" id="KW-0863">Zinc-finger</keyword>
<dbReference type="PANTHER" id="PTHR22993:SF9">
    <property type="entry name" value="FORMAMIDOPYRIMIDINE-DNA GLYCOSYLASE"/>
    <property type="match status" value="1"/>
</dbReference>
<evidence type="ECO:0000256" key="18">
    <source>
        <dbReference type="ARBA" id="ARBA00030638"/>
    </source>
</evidence>
<dbReference type="SUPFAM" id="SSF57716">
    <property type="entry name" value="Glucocorticoid receptor-like (DNA-binding domain)"/>
    <property type="match status" value="1"/>
</dbReference>
<keyword evidence="16" id="KW-0511">Multifunctional enzyme</keyword>
<dbReference type="Gene3D" id="3.20.190.10">
    <property type="entry name" value="MutM-like, N-terminal"/>
    <property type="match status" value="1"/>
</dbReference>
<dbReference type="SMART" id="SM00898">
    <property type="entry name" value="Fapy_DNA_glyco"/>
    <property type="match status" value="1"/>
</dbReference>
<comment type="similarity">
    <text evidence="3">Belongs to the FPG family.</text>
</comment>
<evidence type="ECO:0000259" key="22">
    <source>
        <dbReference type="PROSITE" id="PS51068"/>
    </source>
</evidence>
<evidence type="ECO:0000256" key="20">
    <source>
        <dbReference type="PROSITE-ProRule" id="PRU00391"/>
    </source>
</evidence>
<evidence type="ECO:0000256" key="14">
    <source>
        <dbReference type="ARBA" id="ARBA00023204"/>
    </source>
</evidence>
<dbReference type="AlphaFoldDB" id="A0A6I3SNR7"/>
<keyword evidence="24" id="KW-1185">Reference proteome</keyword>
<keyword evidence="8" id="KW-0479">Metal-binding</keyword>
<keyword evidence="12" id="KW-0862">Zinc</keyword>
<sequence>MHSNGHIGHHVFKNKNNKVLLIAITLERCVHMPELPEIETVRLHLEKHVVGKLIQDVVVNRPKTLNVSIEEFTEALNQQSFLKAQRRGKVIRLRLPDDRSLLFHFMIDGYLRFFLPAEPIPDGANVMILFASGERLAFYRMHLGFIHLFSDETVMSHPDYTELGPEPLERQFSSAHFQQMLKGRRGMLKPLLMDQKFIAGIGNVYSNEILFCSRILPVRKSSTLHESEIERLYQCIRSTLQTALQQGGVSEYPFMTGDKYTGGYTNQLQVYERTGQPCFSCGRAIETAKVGGRNAFFCSNCQH</sequence>
<evidence type="ECO:0000256" key="6">
    <source>
        <dbReference type="ARBA" id="ARBA00012720"/>
    </source>
</evidence>
<dbReference type="GO" id="GO:0034039">
    <property type="term" value="F:8-oxo-7,8-dihydroguanine DNA N-glycosylase activity"/>
    <property type="evidence" value="ECO:0007669"/>
    <property type="project" value="TreeGrafter"/>
</dbReference>
<dbReference type="InterPro" id="IPR012319">
    <property type="entry name" value="FPG_cat"/>
</dbReference>
<dbReference type="InterPro" id="IPR010979">
    <property type="entry name" value="Ribosomal_uS13-like_H2TH"/>
</dbReference>
<dbReference type="NCBIfam" id="NF002211">
    <property type="entry name" value="PRK01103.1"/>
    <property type="match status" value="1"/>
</dbReference>
<evidence type="ECO:0000313" key="24">
    <source>
        <dbReference type="Proteomes" id="UP000430670"/>
    </source>
</evidence>
<gene>
    <name evidence="23" type="primary">mutM</name>
    <name evidence="23" type="ORF">GJ688_14490</name>
</gene>
<dbReference type="InterPro" id="IPR015886">
    <property type="entry name" value="H2TH_FPG"/>
</dbReference>
<dbReference type="Proteomes" id="UP000430670">
    <property type="component" value="Unassembled WGS sequence"/>
</dbReference>
<evidence type="ECO:0000256" key="15">
    <source>
        <dbReference type="ARBA" id="ARBA00023239"/>
    </source>
</evidence>
<name>A0A6I3SNR7_HELMO</name>
<keyword evidence="15 23" id="KW-0456">Lyase</keyword>
<dbReference type="PANTHER" id="PTHR22993">
    <property type="entry name" value="FORMAMIDOPYRIMIDINE-DNA GLYCOSYLASE"/>
    <property type="match status" value="1"/>
</dbReference>
<keyword evidence="11 23" id="KW-0378">Hydrolase</keyword>
<dbReference type="GO" id="GO:0008270">
    <property type="term" value="F:zinc ion binding"/>
    <property type="evidence" value="ECO:0007669"/>
    <property type="project" value="UniProtKB-KW"/>
</dbReference>
<dbReference type="FunFam" id="1.10.8.50:FF:000003">
    <property type="entry name" value="Formamidopyrimidine-DNA glycosylase"/>
    <property type="match status" value="1"/>
</dbReference>
<protein>
    <recommendedName>
        <fullName evidence="7">Formamidopyrimidine-DNA glycosylase</fullName>
        <ecNumber evidence="5">3.2.2.23</ecNumber>
        <ecNumber evidence="6">4.2.99.18</ecNumber>
    </recommendedName>
    <alternativeName>
        <fullName evidence="18">DNA-(apurinic or apyrimidinic site) lyase MutM</fullName>
    </alternativeName>
</protein>
<dbReference type="Pfam" id="PF06827">
    <property type="entry name" value="zf-FPG_IleRS"/>
    <property type="match status" value="1"/>
</dbReference>
<evidence type="ECO:0000256" key="7">
    <source>
        <dbReference type="ARBA" id="ARBA00016240"/>
    </source>
</evidence>
<evidence type="ECO:0000313" key="23">
    <source>
        <dbReference type="EMBL" id="MTV50182.1"/>
    </source>
</evidence>
<dbReference type="EC" id="3.2.2.23" evidence="5"/>
<evidence type="ECO:0000256" key="17">
    <source>
        <dbReference type="ARBA" id="ARBA00023295"/>
    </source>
</evidence>
<dbReference type="InterPro" id="IPR000214">
    <property type="entry name" value="Znf_DNA_glyclase/AP_lyase"/>
</dbReference>
<comment type="catalytic activity">
    <reaction evidence="1">
        <text>Hydrolysis of DNA containing ring-opened 7-methylguanine residues, releasing 2,6-diamino-4-hydroxy-5-(N-methyl)formamidopyrimidine.</text>
        <dbReference type="EC" id="3.2.2.23"/>
    </reaction>
</comment>
<dbReference type="PROSITE" id="PS51068">
    <property type="entry name" value="FPG_CAT"/>
    <property type="match status" value="1"/>
</dbReference>
<dbReference type="PROSITE" id="PS51066">
    <property type="entry name" value="ZF_FPG_2"/>
    <property type="match status" value="1"/>
</dbReference>
<dbReference type="GO" id="GO:0140078">
    <property type="term" value="F:class I DNA-(apurinic or apyrimidinic site) endonuclease activity"/>
    <property type="evidence" value="ECO:0007669"/>
    <property type="project" value="UniProtKB-EC"/>
</dbReference>
<accession>A0A6I3SNR7</accession>
<dbReference type="EC" id="4.2.99.18" evidence="6"/>
<dbReference type="InterPro" id="IPR010663">
    <property type="entry name" value="Znf_FPG/IleRS"/>
</dbReference>
<dbReference type="InterPro" id="IPR035937">
    <property type="entry name" value="FPG_N"/>
</dbReference>
<evidence type="ECO:0000256" key="16">
    <source>
        <dbReference type="ARBA" id="ARBA00023268"/>
    </source>
</evidence>
<reference evidence="23 24" key="1">
    <citation type="submission" date="2019-11" db="EMBL/GenBank/DDBJ databases">
        <title>Whole-genome sequence of a the green, strictly anaerobic photosynthetic bacterium Heliobacillus mobilis DSM 6151.</title>
        <authorList>
            <person name="Kyndt J.A."/>
            <person name="Meyer T.E."/>
        </authorList>
    </citation>
    <scope>NUCLEOTIDE SEQUENCE [LARGE SCALE GENOMIC DNA]</scope>
    <source>
        <strain evidence="23 24">DSM 6151</strain>
    </source>
</reference>
<keyword evidence="17 23" id="KW-0326">Glycosidase</keyword>
<evidence type="ECO:0000256" key="10">
    <source>
        <dbReference type="ARBA" id="ARBA00022771"/>
    </source>
</evidence>
<evidence type="ECO:0000256" key="4">
    <source>
        <dbReference type="ARBA" id="ARBA00011245"/>
    </source>
</evidence>
<feature type="domain" description="Formamidopyrimidine-DNA glycosylase catalytic" evidence="22">
    <location>
        <begin position="33"/>
        <end position="164"/>
    </location>
</feature>
<dbReference type="GO" id="GO:0003684">
    <property type="term" value="F:damaged DNA binding"/>
    <property type="evidence" value="ECO:0007669"/>
    <property type="project" value="InterPro"/>
</dbReference>
<dbReference type="Gene3D" id="1.10.8.50">
    <property type="match status" value="1"/>
</dbReference>
<evidence type="ECO:0000256" key="2">
    <source>
        <dbReference type="ARBA" id="ARBA00001947"/>
    </source>
</evidence>
<evidence type="ECO:0000256" key="5">
    <source>
        <dbReference type="ARBA" id="ARBA00012024"/>
    </source>
</evidence>
<comment type="caution">
    <text evidence="23">The sequence shown here is derived from an EMBL/GenBank/DDBJ whole genome shotgun (WGS) entry which is preliminary data.</text>
</comment>
<evidence type="ECO:0000256" key="19">
    <source>
        <dbReference type="ARBA" id="ARBA00044632"/>
    </source>
</evidence>
<dbReference type="EMBL" id="WNKU01000020">
    <property type="protein sequence ID" value="MTV50182.1"/>
    <property type="molecule type" value="Genomic_DNA"/>
</dbReference>
<evidence type="ECO:0000256" key="11">
    <source>
        <dbReference type="ARBA" id="ARBA00022801"/>
    </source>
</evidence>
<organism evidence="23 24">
    <name type="scientific">Heliobacterium mobile</name>
    <name type="common">Heliobacillus mobilis</name>
    <dbReference type="NCBI Taxonomy" id="28064"/>
    <lineage>
        <taxon>Bacteria</taxon>
        <taxon>Bacillati</taxon>
        <taxon>Bacillota</taxon>
        <taxon>Clostridia</taxon>
        <taxon>Eubacteriales</taxon>
        <taxon>Heliobacteriaceae</taxon>
        <taxon>Heliobacterium</taxon>
    </lineage>
</organism>
<dbReference type="OrthoDB" id="9800855at2"/>
<dbReference type="NCBIfam" id="TIGR00577">
    <property type="entry name" value="fpg"/>
    <property type="match status" value="1"/>
</dbReference>
<feature type="domain" description="FPG-type" evidence="21">
    <location>
        <begin position="269"/>
        <end position="303"/>
    </location>
</feature>
<evidence type="ECO:0000256" key="9">
    <source>
        <dbReference type="ARBA" id="ARBA00022763"/>
    </source>
</evidence>
<evidence type="ECO:0000259" key="21">
    <source>
        <dbReference type="PROSITE" id="PS51066"/>
    </source>
</evidence>
<dbReference type="InterPro" id="IPR020629">
    <property type="entry name" value="FPG_Glyclase"/>
</dbReference>
<keyword evidence="14" id="KW-0234">DNA repair</keyword>
<dbReference type="GO" id="GO:0006284">
    <property type="term" value="P:base-excision repair"/>
    <property type="evidence" value="ECO:0007669"/>
    <property type="project" value="InterPro"/>
</dbReference>
<dbReference type="Pfam" id="PF01149">
    <property type="entry name" value="Fapy_DNA_glyco"/>
    <property type="match status" value="1"/>
</dbReference>
<dbReference type="Pfam" id="PF06831">
    <property type="entry name" value="H2TH"/>
    <property type="match status" value="1"/>
</dbReference>
<dbReference type="SUPFAM" id="SSF81624">
    <property type="entry name" value="N-terminal domain of MutM-like DNA repair proteins"/>
    <property type="match status" value="1"/>
</dbReference>
<evidence type="ECO:0000256" key="13">
    <source>
        <dbReference type="ARBA" id="ARBA00023125"/>
    </source>
</evidence>